<name>A0A3P7GCZ9_HYDTA</name>
<evidence type="ECO:0000256" key="5">
    <source>
        <dbReference type="ARBA" id="ARBA00022771"/>
    </source>
</evidence>
<dbReference type="GO" id="GO:0005634">
    <property type="term" value="C:nucleus"/>
    <property type="evidence" value="ECO:0007669"/>
    <property type="project" value="UniProtKB-SubCell"/>
</dbReference>
<dbReference type="EMBL" id="UYWX01001174">
    <property type="protein sequence ID" value="VDM20352.1"/>
    <property type="molecule type" value="Genomic_DNA"/>
</dbReference>
<comment type="similarity">
    <text evidence="2">Belongs to the NFX1 family.</text>
</comment>
<evidence type="ECO:0000256" key="1">
    <source>
        <dbReference type="ARBA" id="ARBA00004123"/>
    </source>
</evidence>
<dbReference type="SMART" id="SM00438">
    <property type="entry name" value="ZnF_NFX"/>
    <property type="match status" value="2"/>
</dbReference>
<accession>A0A3P7GCZ9</accession>
<dbReference type="AlphaFoldDB" id="A0A3P7GCZ9"/>
<keyword evidence="7" id="KW-0805">Transcription regulation</keyword>
<evidence type="ECO:0000313" key="11">
    <source>
        <dbReference type="EMBL" id="VDM20352.1"/>
    </source>
</evidence>
<evidence type="ECO:0000256" key="9">
    <source>
        <dbReference type="ARBA" id="ARBA00023242"/>
    </source>
</evidence>
<feature type="domain" description="NF-X1-type" evidence="10">
    <location>
        <begin position="4"/>
        <end position="30"/>
    </location>
</feature>
<evidence type="ECO:0000256" key="7">
    <source>
        <dbReference type="ARBA" id="ARBA00023015"/>
    </source>
</evidence>
<proteinExistence type="inferred from homology"/>
<evidence type="ECO:0000259" key="10">
    <source>
        <dbReference type="SMART" id="SM00438"/>
    </source>
</evidence>
<gene>
    <name evidence="11" type="ORF">TTAC_LOCUS2526</name>
</gene>
<dbReference type="Proteomes" id="UP000274429">
    <property type="component" value="Unassembled WGS sequence"/>
</dbReference>
<comment type="subcellular location">
    <subcellularLocation>
        <location evidence="1">Nucleus</location>
    </subcellularLocation>
</comment>
<dbReference type="InterPro" id="IPR000967">
    <property type="entry name" value="Znf_NFX1"/>
</dbReference>
<evidence type="ECO:0000256" key="8">
    <source>
        <dbReference type="ARBA" id="ARBA00023163"/>
    </source>
</evidence>
<keyword evidence="3" id="KW-0479">Metal-binding</keyword>
<keyword evidence="8" id="KW-0804">Transcription</keyword>
<dbReference type="OrthoDB" id="6512771at2759"/>
<evidence type="ECO:0000256" key="4">
    <source>
        <dbReference type="ARBA" id="ARBA00022737"/>
    </source>
</evidence>
<keyword evidence="12" id="KW-1185">Reference proteome</keyword>
<feature type="domain" description="NF-X1-type" evidence="10">
    <location>
        <begin position="39"/>
        <end position="66"/>
    </location>
</feature>
<dbReference type="GO" id="GO:0008270">
    <property type="term" value="F:zinc ion binding"/>
    <property type="evidence" value="ECO:0007669"/>
    <property type="project" value="UniProtKB-KW"/>
</dbReference>
<keyword evidence="6" id="KW-0862">Zinc</keyword>
<reference evidence="11 12" key="1">
    <citation type="submission" date="2018-11" db="EMBL/GenBank/DDBJ databases">
        <authorList>
            <consortium name="Pathogen Informatics"/>
        </authorList>
    </citation>
    <scope>NUCLEOTIDE SEQUENCE [LARGE SCALE GENOMIC DNA]</scope>
</reference>
<dbReference type="PANTHER" id="PTHR12360">
    <property type="entry name" value="NUCLEAR TRANSCRIPTION FACTOR, X-BOX BINDING 1 NFX1"/>
    <property type="match status" value="1"/>
</dbReference>
<sequence>MLGCSHRCLRQCHAGDCLLPDDDGRVVCKQPCSAPRPECGHPCGKPCHEAAGISCAEALGSLKCHVLVSLSCVCGHRREEQPCYRVKALVANLSKKDPNLLLRCSASTGLPFGLPSTDVLPCDSSCTQAMRAAKEAKEEAEAAASSVPKMWVRGGAHGIDASLPPAFAPPEYSDWLKQFASNNLSFAVEVEKVLYNLVDETLSLMKSSGSKPNLNKCISHRFSPMNHTKRRFIIELAEFYGVECVELDPPPHRYVEALAIGGRVHFPGGGSKQHYMSLAGQMEASFVGSVKINATALMPVHAAARPAPLRCAADTTSARLVSFSSIVGGTSDNSDNRTSKPA</sequence>
<keyword evidence="5" id="KW-0863">Zinc-finger</keyword>
<evidence type="ECO:0000313" key="12">
    <source>
        <dbReference type="Proteomes" id="UP000274429"/>
    </source>
</evidence>
<keyword evidence="9" id="KW-0539">Nucleus</keyword>
<dbReference type="GO" id="GO:0000977">
    <property type="term" value="F:RNA polymerase II transcription regulatory region sequence-specific DNA binding"/>
    <property type="evidence" value="ECO:0007669"/>
    <property type="project" value="TreeGrafter"/>
</dbReference>
<keyword evidence="4" id="KW-0677">Repeat</keyword>
<dbReference type="PANTHER" id="PTHR12360:SF12">
    <property type="entry name" value="TRANSCRIPTIONAL REPRESSOR NF-X1"/>
    <property type="match status" value="1"/>
</dbReference>
<evidence type="ECO:0000256" key="6">
    <source>
        <dbReference type="ARBA" id="ARBA00022833"/>
    </source>
</evidence>
<organism evidence="11 12">
    <name type="scientific">Hydatigena taeniaeformis</name>
    <name type="common">Feline tapeworm</name>
    <name type="synonym">Taenia taeniaeformis</name>
    <dbReference type="NCBI Taxonomy" id="6205"/>
    <lineage>
        <taxon>Eukaryota</taxon>
        <taxon>Metazoa</taxon>
        <taxon>Spiralia</taxon>
        <taxon>Lophotrochozoa</taxon>
        <taxon>Platyhelminthes</taxon>
        <taxon>Cestoda</taxon>
        <taxon>Eucestoda</taxon>
        <taxon>Cyclophyllidea</taxon>
        <taxon>Taeniidae</taxon>
        <taxon>Hydatigera</taxon>
    </lineage>
</organism>
<evidence type="ECO:0000256" key="2">
    <source>
        <dbReference type="ARBA" id="ARBA00007269"/>
    </source>
</evidence>
<dbReference type="GO" id="GO:0000122">
    <property type="term" value="P:negative regulation of transcription by RNA polymerase II"/>
    <property type="evidence" value="ECO:0007669"/>
    <property type="project" value="TreeGrafter"/>
</dbReference>
<dbReference type="GO" id="GO:0000981">
    <property type="term" value="F:DNA-binding transcription factor activity, RNA polymerase II-specific"/>
    <property type="evidence" value="ECO:0007669"/>
    <property type="project" value="TreeGrafter"/>
</dbReference>
<evidence type="ECO:0000256" key="3">
    <source>
        <dbReference type="ARBA" id="ARBA00022723"/>
    </source>
</evidence>
<protein>
    <recommendedName>
        <fullName evidence="10">NF-X1-type domain-containing protein</fullName>
    </recommendedName>
</protein>
<dbReference type="InterPro" id="IPR034078">
    <property type="entry name" value="NFX1_fam"/>
</dbReference>